<evidence type="ECO:0000256" key="8">
    <source>
        <dbReference type="HAMAP-Rule" id="MF_00210"/>
    </source>
</evidence>
<feature type="compositionally biased region" description="Low complexity" evidence="9">
    <location>
        <begin position="21"/>
        <end position="30"/>
    </location>
</feature>
<dbReference type="AlphaFoldDB" id="A0A5D0XSP8"/>
<comment type="similarity">
    <text evidence="2 8">Belongs to the EPSP synthase family.</text>
</comment>
<feature type="binding site" evidence="8">
    <location>
        <position position="425"/>
    </location>
    <ligand>
        <name>phosphoenolpyruvate</name>
        <dbReference type="ChEBI" id="CHEBI:58702"/>
    </ligand>
</feature>
<keyword evidence="6 8" id="KW-0057">Aromatic amino acid biosynthesis</keyword>
<sequence length="479" mass="49478">MHASSCRRLTKPCARPPPTSSVPSHVPAPSGGVAGHGLWPAPHLTGPVDAEISIPGSKSLTNRFLVLAALADGPSIIRRPLHSRDTALMIAALEELGAVIDELPAHADPGSGPDLRVSPLPDTTADTSRSIDCGLAGTVMRFVPPLAALVRGVTVFDGDPHARRRPMGSTIAALRGLGIGVDDAGTGSLPFSLHGEGRVDGGRLVIDASASSQFVSALLLVGARFTDGLHLEHMGGPVPSFDHIRMTVEVLRSAGVTVDDSEPNHWRVSPGSIRAFDVAVEPDLSNAGPFLAAAVVTGGTVRVRNWPVGTTQVGDRWREILPLMGASAELDGDLLTVTGGSSLRGGVFAETSELAPTVAALCALATTPSTLTGIAHLRGHETDRLAALVAEINALGGDAEETADGLLIRPAPLHGGVFHTYDDHRMATAGAIVGLAVEGVEVENIGTTAKTMPDFPERWATVTGTHAPAESPTRAEPVV</sequence>
<feature type="binding site" evidence="8">
    <location>
        <position position="58"/>
    </location>
    <ligand>
        <name>phosphoenolpyruvate</name>
        <dbReference type="ChEBI" id="CHEBI:58702"/>
    </ligand>
</feature>
<feature type="binding site" evidence="8">
    <location>
        <position position="450"/>
    </location>
    <ligand>
        <name>phosphoenolpyruvate</name>
        <dbReference type="ChEBI" id="CHEBI:58702"/>
    </ligand>
</feature>
<feature type="binding site" evidence="8">
    <location>
        <position position="353"/>
    </location>
    <ligand>
        <name>3-phosphoshikimate</name>
        <dbReference type="ChEBI" id="CHEBI:145989"/>
    </ligand>
</feature>
<feature type="binding site" evidence="8">
    <location>
        <position position="240"/>
    </location>
    <ligand>
        <name>3-phosphoshikimate</name>
        <dbReference type="ChEBI" id="CHEBI:145989"/>
    </ligand>
</feature>
<comment type="pathway">
    <text evidence="1 8">Metabolic intermediate biosynthesis; chorismate biosynthesis; chorismate from D-erythrose 4-phosphate and phosphoenolpyruvate: step 6/7.</text>
</comment>
<dbReference type="InterPro" id="IPR013792">
    <property type="entry name" value="RNA3'P_cycl/enolpyr_Trfase_a/b"/>
</dbReference>
<dbReference type="Pfam" id="PF00275">
    <property type="entry name" value="EPSP_synthase"/>
    <property type="match status" value="1"/>
</dbReference>
<feature type="binding site" evidence="8">
    <location>
        <position position="137"/>
    </location>
    <ligand>
        <name>phosphoenolpyruvate</name>
        <dbReference type="ChEBI" id="CHEBI:58702"/>
    </ligand>
</feature>
<reference evidence="11 12" key="1">
    <citation type="submission" date="2019-08" db="EMBL/GenBank/DDBJ databases">
        <title>Genone of Arthrobacter echini P9.</title>
        <authorList>
            <person name="Bowman J.P."/>
        </authorList>
    </citation>
    <scope>NUCLEOTIDE SEQUENCE [LARGE SCALE GENOMIC DNA]</scope>
    <source>
        <strain evidence="11 12">P9</strain>
    </source>
</reference>
<feature type="binding site" evidence="8">
    <location>
        <position position="380"/>
    </location>
    <ligand>
        <name>3-phosphoshikimate</name>
        <dbReference type="ChEBI" id="CHEBI:145989"/>
    </ligand>
</feature>
<dbReference type="InterPro" id="IPR006264">
    <property type="entry name" value="EPSP_synthase"/>
</dbReference>
<feature type="binding site" evidence="8">
    <location>
        <position position="211"/>
    </location>
    <ligand>
        <name>3-phosphoshikimate</name>
        <dbReference type="ChEBI" id="CHEBI:145989"/>
    </ligand>
</feature>
<name>A0A5D0XSP8_9MICC</name>
<feature type="binding site" evidence="8">
    <location>
        <position position="213"/>
    </location>
    <ligand>
        <name>3-phosphoshikimate</name>
        <dbReference type="ChEBI" id="CHEBI:145989"/>
    </ligand>
</feature>
<dbReference type="PANTHER" id="PTHR21090">
    <property type="entry name" value="AROM/DEHYDROQUINATE SYNTHASE"/>
    <property type="match status" value="1"/>
</dbReference>
<comment type="subunit">
    <text evidence="8">Monomer.</text>
</comment>
<feature type="binding site" evidence="8">
    <location>
        <position position="213"/>
    </location>
    <ligand>
        <name>phosphoenolpyruvate</name>
        <dbReference type="ChEBI" id="CHEBI:58702"/>
    </ligand>
</feature>
<dbReference type="FunFam" id="3.65.10.10:FF:000011">
    <property type="entry name" value="3-phosphoshikimate 1-carboxyvinyltransferase"/>
    <property type="match status" value="1"/>
</dbReference>
<dbReference type="Gene3D" id="3.65.10.10">
    <property type="entry name" value="Enolpyruvate transferase domain"/>
    <property type="match status" value="2"/>
</dbReference>
<feature type="binding site" evidence="8">
    <location>
        <position position="165"/>
    </location>
    <ligand>
        <name>phosphoenolpyruvate</name>
        <dbReference type="ChEBI" id="CHEBI:58702"/>
    </ligand>
</feature>
<dbReference type="OrthoDB" id="9809920at2"/>
<evidence type="ECO:0000256" key="3">
    <source>
        <dbReference type="ARBA" id="ARBA00022490"/>
    </source>
</evidence>
<comment type="catalytic activity">
    <reaction evidence="7">
        <text>3-phosphoshikimate + phosphoenolpyruvate = 5-O-(1-carboxyvinyl)-3-phosphoshikimate + phosphate</text>
        <dbReference type="Rhea" id="RHEA:21256"/>
        <dbReference type="ChEBI" id="CHEBI:43474"/>
        <dbReference type="ChEBI" id="CHEBI:57701"/>
        <dbReference type="ChEBI" id="CHEBI:58702"/>
        <dbReference type="ChEBI" id="CHEBI:145989"/>
        <dbReference type="EC" id="2.5.1.19"/>
    </reaction>
    <physiologicalReaction direction="left-to-right" evidence="7">
        <dbReference type="Rhea" id="RHEA:21257"/>
    </physiologicalReaction>
</comment>
<keyword evidence="4 8" id="KW-0028">Amino-acid biosynthesis</keyword>
<evidence type="ECO:0000256" key="1">
    <source>
        <dbReference type="ARBA" id="ARBA00004811"/>
    </source>
</evidence>
<dbReference type="SUPFAM" id="SSF55205">
    <property type="entry name" value="EPT/RTPC-like"/>
    <property type="match status" value="1"/>
</dbReference>
<evidence type="ECO:0000256" key="7">
    <source>
        <dbReference type="ARBA" id="ARBA00044633"/>
    </source>
</evidence>
<evidence type="ECO:0000256" key="9">
    <source>
        <dbReference type="SAM" id="MobiDB-lite"/>
    </source>
</evidence>
<dbReference type="GO" id="GO:0009423">
    <property type="term" value="P:chorismate biosynthetic process"/>
    <property type="evidence" value="ECO:0007669"/>
    <property type="project" value="UniProtKB-UniRule"/>
</dbReference>
<dbReference type="PROSITE" id="PS00104">
    <property type="entry name" value="EPSP_SYNTHASE_1"/>
    <property type="match status" value="1"/>
</dbReference>
<comment type="caution">
    <text evidence="8">Lacks conserved residue(s) required for the propagation of feature annotation.</text>
</comment>
<protein>
    <recommendedName>
        <fullName evidence="8">3-phosphoshikimate 1-carboxyvinyltransferase</fullName>
        <ecNumber evidence="8">2.5.1.19</ecNumber>
    </recommendedName>
    <alternativeName>
        <fullName evidence="8">5-enolpyruvylshikimate-3-phosphate synthase</fullName>
        <shortName evidence="8">EPSP synthase</shortName>
        <shortName evidence="8">EPSPS</shortName>
    </alternativeName>
</protein>
<evidence type="ECO:0000256" key="4">
    <source>
        <dbReference type="ARBA" id="ARBA00022605"/>
    </source>
</evidence>
<feature type="binding site" evidence="8">
    <location>
        <position position="384"/>
    </location>
    <ligand>
        <name>phosphoenolpyruvate</name>
        <dbReference type="ChEBI" id="CHEBI:58702"/>
    </ligand>
</feature>
<keyword evidence="12" id="KW-1185">Reference proteome</keyword>
<keyword evidence="5 8" id="KW-0808">Transferase</keyword>
<dbReference type="PIRSF" id="PIRSF000505">
    <property type="entry name" value="EPSPS"/>
    <property type="match status" value="1"/>
</dbReference>
<feature type="binding site" evidence="8">
    <location>
        <position position="63"/>
    </location>
    <ligand>
        <name>3-phosphoshikimate</name>
        <dbReference type="ChEBI" id="CHEBI:145989"/>
    </ligand>
</feature>
<evidence type="ECO:0000313" key="12">
    <source>
        <dbReference type="Proteomes" id="UP000323410"/>
    </source>
</evidence>
<keyword evidence="3 8" id="KW-0963">Cytoplasm</keyword>
<feature type="binding site" evidence="8">
    <location>
        <position position="212"/>
    </location>
    <ligand>
        <name>3-phosphoshikimate</name>
        <dbReference type="ChEBI" id="CHEBI:145989"/>
    </ligand>
</feature>
<dbReference type="GO" id="GO:0008652">
    <property type="term" value="P:amino acid biosynthetic process"/>
    <property type="evidence" value="ECO:0007669"/>
    <property type="project" value="UniProtKB-KW"/>
</dbReference>
<evidence type="ECO:0000259" key="10">
    <source>
        <dbReference type="Pfam" id="PF00275"/>
    </source>
</evidence>
<comment type="subcellular location">
    <subcellularLocation>
        <location evidence="8">Cytoplasm</location>
    </subcellularLocation>
</comment>
<accession>A0A5D0XSP8</accession>
<dbReference type="GO" id="GO:0005737">
    <property type="term" value="C:cytoplasm"/>
    <property type="evidence" value="ECO:0007669"/>
    <property type="project" value="UniProtKB-SubCell"/>
</dbReference>
<gene>
    <name evidence="8 11" type="primary">aroA</name>
    <name evidence="11" type="ORF">FQ377_06995</name>
</gene>
<dbReference type="InterPro" id="IPR036968">
    <property type="entry name" value="Enolpyruvate_Tfrase_sf"/>
</dbReference>
<dbReference type="HAMAP" id="MF_00210">
    <property type="entry name" value="EPSP_synth"/>
    <property type="match status" value="1"/>
</dbReference>
<dbReference type="NCBIfam" id="TIGR01356">
    <property type="entry name" value="aroA"/>
    <property type="match status" value="1"/>
</dbReference>
<feature type="binding site" evidence="8">
    <location>
        <position position="58"/>
    </location>
    <ligand>
        <name>3-phosphoshikimate</name>
        <dbReference type="ChEBI" id="CHEBI:145989"/>
    </ligand>
</feature>
<dbReference type="UniPathway" id="UPA00053">
    <property type="reaction ID" value="UER00089"/>
</dbReference>
<dbReference type="Proteomes" id="UP000323410">
    <property type="component" value="Unassembled WGS sequence"/>
</dbReference>
<feature type="domain" description="Enolpyruvate transferase" evidence="10">
    <location>
        <begin position="46"/>
        <end position="459"/>
    </location>
</feature>
<comment type="function">
    <text evidence="8">Catalyzes the transfer of the enolpyruvyl moiety of phosphoenolpyruvate (PEP) to the 5-hydroxyl of shikimate-3-phosphate (S3P) to produce enolpyruvyl shikimate-3-phosphate and inorganic phosphate.</text>
</comment>
<evidence type="ECO:0000256" key="2">
    <source>
        <dbReference type="ARBA" id="ARBA00009948"/>
    </source>
</evidence>
<dbReference type="PANTHER" id="PTHR21090:SF5">
    <property type="entry name" value="PENTAFUNCTIONAL AROM POLYPEPTIDE"/>
    <property type="match status" value="1"/>
</dbReference>
<feature type="binding site" evidence="8">
    <location>
        <position position="59"/>
    </location>
    <ligand>
        <name>3-phosphoshikimate</name>
        <dbReference type="ChEBI" id="CHEBI:145989"/>
    </ligand>
</feature>
<evidence type="ECO:0000256" key="6">
    <source>
        <dbReference type="ARBA" id="ARBA00023141"/>
    </source>
</evidence>
<dbReference type="InterPro" id="IPR001986">
    <property type="entry name" value="Enolpyruvate_Tfrase_dom"/>
</dbReference>
<evidence type="ECO:0000313" key="11">
    <source>
        <dbReference type="EMBL" id="TYC99684.1"/>
    </source>
</evidence>
<dbReference type="EC" id="2.5.1.19" evidence="8"/>
<feature type="region of interest" description="Disordered" evidence="9">
    <location>
        <begin position="1"/>
        <end position="38"/>
    </location>
</feature>
<dbReference type="EMBL" id="VSLD01000002">
    <property type="protein sequence ID" value="TYC99684.1"/>
    <property type="molecule type" value="Genomic_DNA"/>
</dbReference>
<dbReference type="InterPro" id="IPR023193">
    <property type="entry name" value="EPSP_synthase_CS"/>
</dbReference>
<feature type="active site" description="Proton acceptor" evidence="8">
    <location>
        <position position="353"/>
    </location>
</feature>
<evidence type="ECO:0000256" key="5">
    <source>
        <dbReference type="ARBA" id="ARBA00022679"/>
    </source>
</evidence>
<comment type="caution">
    <text evidence="11">The sequence shown here is derived from an EMBL/GenBank/DDBJ whole genome shotgun (WGS) entry which is preliminary data.</text>
</comment>
<proteinExistence type="inferred from homology"/>
<dbReference type="CDD" id="cd01556">
    <property type="entry name" value="EPSP_synthase"/>
    <property type="match status" value="1"/>
</dbReference>
<dbReference type="FunFam" id="3.65.10.10:FF:000010">
    <property type="entry name" value="3-phosphoshikimate 1-carboxyvinyltransferase"/>
    <property type="match status" value="1"/>
</dbReference>
<dbReference type="PROSITE" id="PS00885">
    <property type="entry name" value="EPSP_SYNTHASE_2"/>
    <property type="match status" value="1"/>
</dbReference>
<dbReference type="GO" id="GO:0009073">
    <property type="term" value="P:aromatic amino acid family biosynthetic process"/>
    <property type="evidence" value="ECO:0007669"/>
    <property type="project" value="UniProtKB-KW"/>
</dbReference>
<organism evidence="11 12">
    <name type="scientific">Arthrobacter echini</name>
    <dbReference type="NCBI Taxonomy" id="1529066"/>
    <lineage>
        <taxon>Bacteria</taxon>
        <taxon>Bacillati</taxon>
        <taxon>Actinomycetota</taxon>
        <taxon>Actinomycetes</taxon>
        <taxon>Micrococcales</taxon>
        <taxon>Micrococcaceae</taxon>
        <taxon>Arthrobacter</taxon>
    </lineage>
</organism>
<dbReference type="GO" id="GO:0003866">
    <property type="term" value="F:3-phosphoshikimate 1-carboxyvinyltransferase activity"/>
    <property type="evidence" value="ECO:0007669"/>
    <property type="project" value="UniProtKB-UniRule"/>
</dbReference>